<organism evidence="3 4">
    <name type="scientific">Sphaerisporangium rufum</name>
    <dbReference type="NCBI Taxonomy" id="1381558"/>
    <lineage>
        <taxon>Bacteria</taxon>
        <taxon>Bacillati</taxon>
        <taxon>Actinomycetota</taxon>
        <taxon>Actinomycetes</taxon>
        <taxon>Streptosporangiales</taxon>
        <taxon>Streptosporangiaceae</taxon>
        <taxon>Sphaerisporangium</taxon>
    </lineage>
</organism>
<evidence type="ECO:0000256" key="1">
    <source>
        <dbReference type="SAM" id="MobiDB-lite"/>
    </source>
</evidence>
<feature type="compositionally biased region" description="Basic and acidic residues" evidence="1">
    <location>
        <begin position="1"/>
        <end position="12"/>
    </location>
</feature>
<protein>
    <recommendedName>
        <fullName evidence="2">DUF5709 domain-containing protein</fullName>
    </recommendedName>
</protein>
<feature type="domain" description="DUF5709" evidence="2">
    <location>
        <begin position="150"/>
        <end position="195"/>
    </location>
</feature>
<sequence>MSEHDPHSRFEDEGIPDLQDGTPGQQLAVDPQEAPLPADRPVAVDDFGTTVEEQIQGEPLEGRLRREVPEEEPVFGVAEPPRPASDATGGAEVSDVDADPEGYGAGTGEDAENGLGVGADLDTGPQPDDDVADGWAAQPEEPSGTVWDDPRPAGRLVDPDEGVRTDTEPDLVAREVGPDGGGYTAEEAAMRVEPE</sequence>
<feature type="region of interest" description="Disordered" evidence="1">
    <location>
        <begin position="1"/>
        <end position="195"/>
    </location>
</feature>
<reference evidence="3" key="1">
    <citation type="submission" date="2021-01" db="EMBL/GenBank/DDBJ databases">
        <title>Whole genome shotgun sequence of Sphaerisporangium rufum NBRC 109079.</title>
        <authorList>
            <person name="Komaki H."/>
            <person name="Tamura T."/>
        </authorList>
    </citation>
    <scope>NUCLEOTIDE SEQUENCE</scope>
    <source>
        <strain evidence="3">NBRC 109079</strain>
    </source>
</reference>
<evidence type="ECO:0000259" key="2">
    <source>
        <dbReference type="Pfam" id="PF18970"/>
    </source>
</evidence>
<keyword evidence="4" id="KW-1185">Reference proteome</keyword>
<dbReference type="InterPro" id="IPR043763">
    <property type="entry name" value="DUF5709"/>
</dbReference>
<evidence type="ECO:0000313" key="3">
    <source>
        <dbReference type="EMBL" id="GII80882.1"/>
    </source>
</evidence>
<evidence type="ECO:0000313" key="4">
    <source>
        <dbReference type="Proteomes" id="UP000655287"/>
    </source>
</evidence>
<comment type="caution">
    <text evidence="3">The sequence shown here is derived from an EMBL/GenBank/DDBJ whole genome shotgun (WGS) entry which is preliminary data.</text>
</comment>
<dbReference type="Pfam" id="PF18970">
    <property type="entry name" value="DUF5709"/>
    <property type="match status" value="1"/>
</dbReference>
<feature type="compositionally biased region" description="Basic and acidic residues" evidence="1">
    <location>
        <begin position="148"/>
        <end position="177"/>
    </location>
</feature>
<proteinExistence type="predicted"/>
<dbReference type="EMBL" id="BOOU01000083">
    <property type="protein sequence ID" value="GII80882.1"/>
    <property type="molecule type" value="Genomic_DNA"/>
</dbReference>
<dbReference type="AlphaFoldDB" id="A0A919R724"/>
<accession>A0A919R724</accession>
<dbReference type="RefSeq" id="WP_203992284.1">
    <property type="nucleotide sequence ID" value="NZ_BOOU01000083.1"/>
</dbReference>
<name>A0A919R724_9ACTN</name>
<gene>
    <name evidence="3" type="ORF">Sru01_58640</name>
</gene>
<dbReference type="Proteomes" id="UP000655287">
    <property type="component" value="Unassembled WGS sequence"/>
</dbReference>